<protein>
    <submittedName>
        <fullName evidence="1">Uncharacterized protein</fullName>
    </submittedName>
</protein>
<reference evidence="1" key="2">
    <citation type="journal article" date="2015" name="Data Brief">
        <title>Shoot transcriptome of the giant reed, Arundo donax.</title>
        <authorList>
            <person name="Barrero R.A."/>
            <person name="Guerrero F.D."/>
            <person name="Moolhuijzen P."/>
            <person name="Goolsby J.A."/>
            <person name="Tidwell J."/>
            <person name="Bellgard S.E."/>
            <person name="Bellgard M.I."/>
        </authorList>
    </citation>
    <scope>NUCLEOTIDE SEQUENCE</scope>
    <source>
        <tissue evidence="1">Shoot tissue taken approximately 20 cm above the soil surface</tissue>
    </source>
</reference>
<dbReference type="AlphaFoldDB" id="A0A0A9FIB1"/>
<accession>A0A0A9FIB1</accession>
<proteinExistence type="predicted"/>
<reference evidence="1" key="1">
    <citation type="submission" date="2014-09" db="EMBL/GenBank/DDBJ databases">
        <authorList>
            <person name="Magalhaes I.L.F."/>
            <person name="Oliveira U."/>
            <person name="Santos F.R."/>
            <person name="Vidigal T.H.D.A."/>
            <person name="Brescovit A.D."/>
            <person name="Santos A.J."/>
        </authorList>
    </citation>
    <scope>NUCLEOTIDE SEQUENCE</scope>
    <source>
        <tissue evidence="1">Shoot tissue taken approximately 20 cm above the soil surface</tissue>
    </source>
</reference>
<organism evidence="1">
    <name type="scientific">Arundo donax</name>
    <name type="common">Giant reed</name>
    <name type="synonym">Donax arundinaceus</name>
    <dbReference type="NCBI Taxonomy" id="35708"/>
    <lineage>
        <taxon>Eukaryota</taxon>
        <taxon>Viridiplantae</taxon>
        <taxon>Streptophyta</taxon>
        <taxon>Embryophyta</taxon>
        <taxon>Tracheophyta</taxon>
        <taxon>Spermatophyta</taxon>
        <taxon>Magnoliopsida</taxon>
        <taxon>Liliopsida</taxon>
        <taxon>Poales</taxon>
        <taxon>Poaceae</taxon>
        <taxon>PACMAD clade</taxon>
        <taxon>Arundinoideae</taxon>
        <taxon>Arundineae</taxon>
        <taxon>Arundo</taxon>
    </lineage>
</organism>
<sequence>MWKEMLQPPRVHQVPLPQLPQLLQILYL</sequence>
<evidence type="ECO:0000313" key="1">
    <source>
        <dbReference type="EMBL" id="JAE12765.1"/>
    </source>
</evidence>
<dbReference type="EMBL" id="GBRH01185131">
    <property type="protein sequence ID" value="JAE12765.1"/>
    <property type="molecule type" value="Transcribed_RNA"/>
</dbReference>
<name>A0A0A9FIB1_ARUDO</name>